<feature type="compositionally biased region" description="Basic residues" evidence="1">
    <location>
        <begin position="93"/>
        <end position="103"/>
    </location>
</feature>
<feature type="compositionally biased region" description="Basic and acidic residues" evidence="1">
    <location>
        <begin position="284"/>
        <end position="311"/>
    </location>
</feature>
<feature type="compositionally biased region" description="Basic and acidic residues" evidence="1">
    <location>
        <begin position="909"/>
        <end position="923"/>
    </location>
</feature>
<dbReference type="PROSITE" id="PS51354">
    <property type="entry name" value="GLUTAREDOXIN_2"/>
    <property type="match status" value="1"/>
</dbReference>
<feature type="region of interest" description="Disordered" evidence="1">
    <location>
        <begin position="1045"/>
        <end position="1082"/>
    </location>
</feature>
<protein>
    <submittedName>
        <fullName evidence="2">Mediator of DNA damage checkpoint protein 1</fullName>
    </submittedName>
</protein>
<comment type="caution">
    <text evidence="2">The sequence shown here is derived from an EMBL/GenBank/DDBJ whole genome shotgun (WGS) entry which is preliminary data.</text>
</comment>
<dbReference type="STRING" id="1206466.K0KLR3"/>
<name>K0KLR3_WICCF</name>
<feature type="compositionally biased region" description="Basic and acidic residues" evidence="1">
    <location>
        <begin position="1050"/>
        <end position="1082"/>
    </location>
</feature>
<dbReference type="HOGENOM" id="CLU_266029_0_0_1"/>
<dbReference type="InterPro" id="IPR036249">
    <property type="entry name" value="Thioredoxin-like_sf"/>
</dbReference>
<feature type="compositionally biased region" description="Basic and acidic residues" evidence="1">
    <location>
        <begin position="622"/>
        <end position="638"/>
    </location>
</feature>
<dbReference type="EMBL" id="CAIF01000097">
    <property type="protein sequence ID" value="CCH43931.1"/>
    <property type="molecule type" value="Genomic_DNA"/>
</dbReference>
<feature type="compositionally biased region" description="Basic and acidic residues" evidence="1">
    <location>
        <begin position="931"/>
        <end position="949"/>
    </location>
</feature>
<feature type="compositionally biased region" description="Basic and acidic residues" evidence="1">
    <location>
        <begin position="470"/>
        <end position="529"/>
    </location>
</feature>
<evidence type="ECO:0000313" key="2">
    <source>
        <dbReference type="EMBL" id="CCH43931.1"/>
    </source>
</evidence>
<feature type="compositionally biased region" description="Basic and acidic residues" evidence="1">
    <location>
        <begin position="684"/>
        <end position="731"/>
    </location>
</feature>
<feature type="compositionally biased region" description="Acidic residues" evidence="1">
    <location>
        <begin position="418"/>
        <end position="427"/>
    </location>
</feature>
<feature type="compositionally biased region" description="Basic and acidic residues" evidence="1">
    <location>
        <begin position="646"/>
        <end position="662"/>
    </location>
</feature>
<feature type="compositionally biased region" description="Basic residues" evidence="1">
    <location>
        <begin position="451"/>
        <end position="465"/>
    </location>
</feature>
<feature type="compositionally biased region" description="Basic and acidic residues" evidence="1">
    <location>
        <begin position="810"/>
        <end position="866"/>
    </location>
</feature>
<dbReference type="Proteomes" id="UP000009328">
    <property type="component" value="Unassembled WGS sequence"/>
</dbReference>
<feature type="region of interest" description="Disordered" evidence="1">
    <location>
        <begin position="1"/>
        <end position="124"/>
    </location>
</feature>
<feature type="compositionally biased region" description="Basic and acidic residues" evidence="1">
    <location>
        <begin position="319"/>
        <end position="347"/>
    </location>
</feature>
<accession>K0KLR3</accession>
<dbReference type="Gene3D" id="3.40.30.10">
    <property type="entry name" value="Glutaredoxin"/>
    <property type="match status" value="1"/>
</dbReference>
<feature type="region of interest" description="Disordered" evidence="1">
    <location>
        <begin position="754"/>
        <end position="1027"/>
    </location>
</feature>
<feature type="compositionally biased region" description="Low complexity" evidence="1">
    <location>
        <begin position="25"/>
        <end position="37"/>
    </location>
</feature>
<organism evidence="2 3">
    <name type="scientific">Wickerhamomyces ciferrii (strain ATCC 14091 / BCRC 22168 / CBS 111 / JCM 3599 / NBRC 0793 / NRRL Y-1031 F-60-10)</name>
    <name type="common">Yeast</name>
    <name type="synonym">Pichia ciferrii</name>
    <dbReference type="NCBI Taxonomy" id="1206466"/>
    <lineage>
        <taxon>Eukaryota</taxon>
        <taxon>Fungi</taxon>
        <taxon>Dikarya</taxon>
        <taxon>Ascomycota</taxon>
        <taxon>Saccharomycotina</taxon>
        <taxon>Saccharomycetes</taxon>
        <taxon>Phaffomycetales</taxon>
        <taxon>Wickerhamomycetaceae</taxon>
        <taxon>Wickerhamomyces</taxon>
    </lineage>
</organism>
<feature type="compositionally biased region" description="Basic and acidic residues" evidence="1">
    <location>
        <begin position="788"/>
        <end position="798"/>
    </location>
</feature>
<dbReference type="eggNOG" id="KOG1181">
    <property type="taxonomic scope" value="Eukaryota"/>
</dbReference>
<feature type="compositionally biased region" description="Basic and acidic residues" evidence="1">
    <location>
        <begin position="757"/>
        <end position="771"/>
    </location>
</feature>
<feature type="compositionally biased region" description="Low complexity" evidence="1">
    <location>
        <begin position="365"/>
        <end position="374"/>
    </location>
</feature>
<evidence type="ECO:0000313" key="3">
    <source>
        <dbReference type="Proteomes" id="UP000009328"/>
    </source>
</evidence>
<proteinExistence type="predicted"/>
<feature type="compositionally biased region" description="Basic and acidic residues" evidence="1">
    <location>
        <begin position="1013"/>
        <end position="1022"/>
    </location>
</feature>
<feature type="compositionally biased region" description="Basic and acidic residues" evidence="1">
    <location>
        <begin position="1106"/>
        <end position="1134"/>
    </location>
</feature>
<reference evidence="2 3" key="1">
    <citation type="journal article" date="2012" name="Eukaryot. Cell">
        <title>Draft genome sequence of Wickerhamomyces ciferrii NRRL Y-1031 F-60-10.</title>
        <authorList>
            <person name="Schneider J."/>
            <person name="Andrea H."/>
            <person name="Blom J."/>
            <person name="Jaenicke S."/>
            <person name="Ruckert C."/>
            <person name="Schorsch C."/>
            <person name="Szczepanowski R."/>
            <person name="Farwick M."/>
            <person name="Goesmann A."/>
            <person name="Puhler A."/>
            <person name="Schaffer S."/>
            <person name="Tauch A."/>
            <person name="Kohler T."/>
            <person name="Brinkrolf K."/>
        </authorList>
    </citation>
    <scope>NUCLEOTIDE SEQUENCE [LARGE SCALE GENOMIC DNA]</scope>
    <source>
        <strain evidence="3">ATCC 14091 / BCRC 22168 / CBS 111 / JCM 3599 / NBRC 0793 / NRRL Y-1031 F-60-10</strain>
    </source>
</reference>
<sequence length="1248" mass="137583">MSDSGREETPSLIGGSVISGQDQESTPISSSRSPSKSNVKKENSHNKDYTSVSELNDEGVLLQDDKEYDDLLDETGKLKPSVSQTSTPTTEKPKKKTKAKRKPPAAEPKESTGERPQDAEISLEDLIDSQIASISELSIDFQKRISDKKSKPRALNSSRSRSNKRNSKVPESVIENDSLHQVPAGAPEGSDSPLIQSRSTSTAPKEKKKSTKTSAERPNLAGGESYKGISSEYRPGRKAARDDKEDVSSPLAHTSEDYLRSVSTSRSRVADHQPDNNELYDEGALLHDPEHKHELDVARDDAIDKLTEKPTKATAVTDVTKDDVQEQKEEPKLPVSKDKKNVDDAKERLRKLSQNMQNKSRKSSGKGPVSGSSEGSKKATEPVQDPKSTESNKKPTDSVEDVEPEIKSIVKDEKVDADADEDYDFDDSVVIVDERTIPSQKSLEDLSKTSAKPKSKSKSKAKSKSNSKSENAEPKDSHKTSTAEAESDKEVKQSVEAKDTIDETAEKDIKVEEPVVSKDEDLLEAKTEPEQSSNESVTDPAIVPEIEDLKIEDVKSKDHKATSDFEKDDESKVSKDLNTEKHQKDTKPVEVEEKDLASEKSTTEKEPSSDVDSTSKASASTEKQELTNESPVEKKTSESESSPSSKDVKKEDSKSKTEESKTVETQTGDETEVPKDVATVADVKPVEKHSDVSQNDKDSEPSELIKNDVVEKEAEEAKKDDVKAADIKTPESIDNETTLDQQLETVEALDANINKTAKAEDAEGLKATKEIEDNDGSDEAQGPSVTESVKEEATKGGDNETIETASAEKSLSKDDSESVKDDPEVKSKVESESETLSKDAPGKIQKESTAKEEIEQELKDITKDTKATLPDVSTSKEADSEDTNLTGDTDNTGVSSKEKALKDSNTTLEIKDKKTEKNDNKDEEKDEVEDNAPKSETTKESDDNKPADEVHDDDDDKADESHEADVSAIESISRGVKDLNLEPKFKETEDDIKVKDQKSEPESLNVTAEENSESIKEPEVPKVADPASEAERLIKELEDAIEGDISTDSIIKDEPESSTNVEKDVEKVSKDIIPESKQESDVKAKDLGHIIENDKATSEVNVIQDDPPKEVKPDTPITKEVEPETPKIETKPEVPSDDIDIDHEPTKEEIMELLKDEPVYLYTSLAGGGFHMPHRTNRLATILTGNQIPFTYRDLGTDEEARNVWRRYSRGRLLPAVVRGKDDIIGNFQEIDEANEEYRVRELIYETL</sequence>
<feature type="region of interest" description="Disordered" evidence="1">
    <location>
        <begin position="142"/>
        <end position="741"/>
    </location>
</feature>
<feature type="compositionally biased region" description="Basic and acidic residues" evidence="1">
    <location>
        <begin position="547"/>
        <end position="608"/>
    </location>
</feature>
<gene>
    <name evidence="2" type="primary">MDC1</name>
    <name evidence="2" type="ORF">BN7_3486</name>
</gene>
<feature type="compositionally biased region" description="Basic and acidic residues" evidence="1">
    <location>
        <begin position="387"/>
        <end position="397"/>
    </location>
</feature>
<dbReference type="SUPFAM" id="SSF52833">
    <property type="entry name" value="Thioredoxin-like"/>
    <property type="match status" value="1"/>
</dbReference>
<dbReference type="AlphaFoldDB" id="K0KLR3"/>
<feature type="compositionally biased region" description="Low complexity" evidence="1">
    <location>
        <begin position="883"/>
        <end position="893"/>
    </location>
</feature>
<feature type="compositionally biased region" description="Basic and acidic residues" evidence="1">
    <location>
        <begin position="39"/>
        <end position="48"/>
    </location>
</feature>
<keyword evidence="3" id="KW-1185">Reference proteome</keyword>
<feature type="region of interest" description="Disordered" evidence="1">
    <location>
        <begin position="1105"/>
        <end position="1141"/>
    </location>
</feature>
<feature type="compositionally biased region" description="Basic and acidic residues" evidence="1">
    <location>
        <begin position="975"/>
        <end position="1001"/>
    </location>
</feature>
<evidence type="ECO:0000256" key="1">
    <source>
        <dbReference type="SAM" id="MobiDB-lite"/>
    </source>
</evidence>
<dbReference type="InParanoid" id="K0KLR3"/>
<feature type="compositionally biased region" description="Polar residues" evidence="1">
    <location>
        <begin position="610"/>
        <end position="621"/>
    </location>
</feature>
<feature type="compositionally biased region" description="Basic and acidic residues" evidence="1">
    <location>
        <begin position="432"/>
        <end position="447"/>
    </location>
</feature>
<feature type="compositionally biased region" description="Basic and acidic residues" evidence="1">
    <location>
        <begin position="107"/>
        <end position="118"/>
    </location>
</feature>
<feature type="compositionally biased region" description="Basic and acidic residues" evidence="1">
    <location>
        <begin position="404"/>
        <end position="417"/>
    </location>
</feature>